<proteinExistence type="predicted"/>
<organism evidence="1 2">
    <name type="scientific">Globodera rostochiensis</name>
    <name type="common">Golden nematode worm</name>
    <name type="synonym">Heterodera rostochiensis</name>
    <dbReference type="NCBI Taxonomy" id="31243"/>
    <lineage>
        <taxon>Eukaryota</taxon>
        <taxon>Metazoa</taxon>
        <taxon>Ecdysozoa</taxon>
        <taxon>Nematoda</taxon>
        <taxon>Chromadorea</taxon>
        <taxon>Rhabditida</taxon>
        <taxon>Tylenchina</taxon>
        <taxon>Tylenchomorpha</taxon>
        <taxon>Tylenchoidea</taxon>
        <taxon>Heteroderidae</taxon>
        <taxon>Heteroderinae</taxon>
        <taxon>Globodera</taxon>
    </lineage>
</organism>
<reference evidence="2" key="1">
    <citation type="submission" date="2022-11" db="UniProtKB">
        <authorList>
            <consortium name="WormBaseParasite"/>
        </authorList>
    </citation>
    <scope>IDENTIFICATION</scope>
</reference>
<dbReference type="WBParaSite" id="Gr19_v10_g16747.t1">
    <property type="protein sequence ID" value="Gr19_v10_g16747.t1"/>
    <property type="gene ID" value="Gr19_v10_g16747"/>
</dbReference>
<dbReference type="AlphaFoldDB" id="A0A914HEZ4"/>
<dbReference type="Proteomes" id="UP000887572">
    <property type="component" value="Unplaced"/>
</dbReference>
<protein>
    <submittedName>
        <fullName evidence="2">Uncharacterized protein</fullName>
    </submittedName>
</protein>
<accession>A0A914HEZ4</accession>
<evidence type="ECO:0000313" key="2">
    <source>
        <dbReference type="WBParaSite" id="Gr19_v10_g16747.t1"/>
    </source>
</evidence>
<sequence length="85" mass="9497">MARGGHDQNHHIFKQYTHPFFPLRELGPLTHICLAGCRRRKIGPQNWLVQRRNAPTDVCPFRPDVAAAAAAAPTEPVAGCKMRVQ</sequence>
<name>A0A914HEZ4_GLORO</name>
<keyword evidence="1" id="KW-1185">Reference proteome</keyword>
<evidence type="ECO:0000313" key="1">
    <source>
        <dbReference type="Proteomes" id="UP000887572"/>
    </source>
</evidence>